<feature type="non-terminal residue" evidence="3">
    <location>
        <position position="63"/>
    </location>
</feature>
<dbReference type="InterPro" id="IPR020568">
    <property type="entry name" value="Ribosomal_Su5_D2-typ_SF"/>
</dbReference>
<evidence type="ECO:0000313" key="3">
    <source>
        <dbReference type="EMBL" id="SVD34239.1"/>
    </source>
</evidence>
<keyword evidence="1" id="KW-0689">Ribosomal protein</keyword>
<evidence type="ECO:0000256" key="2">
    <source>
        <dbReference type="ARBA" id="ARBA00023274"/>
    </source>
</evidence>
<dbReference type="GO" id="GO:0005840">
    <property type="term" value="C:ribosome"/>
    <property type="evidence" value="ECO:0007669"/>
    <property type="project" value="UniProtKB-KW"/>
</dbReference>
<dbReference type="InterPro" id="IPR014721">
    <property type="entry name" value="Ribsml_uS5_D2-typ_fold_subgr"/>
</dbReference>
<feature type="non-terminal residue" evidence="3">
    <location>
        <position position="1"/>
    </location>
</feature>
<dbReference type="GO" id="GO:0006412">
    <property type="term" value="P:translation"/>
    <property type="evidence" value="ECO:0007669"/>
    <property type="project" value="InterPro"/>
</dbReference>
<protein>
    <submittedName>
        <fullName evidence="3">Uncharacterized protein</fullName>
    </submittedName>
</protein>
<gene>
    <name evidence="3" type="ORF">METZ01_LOCUS387093</name>
</gene>
<name>A0A382UIY5_9ZZZZ</name>
<keyword evidence="2" id="KW-0687">Ribonucleoprotein</keyword>
<organism evidence="3">
    <name type="scientific">marine metagenome</name>
    <dbReference type="NCBI Taxonomy" id="408172"/>
    <lineage>
        <taxon>unclassified sequences</taxon>
        <taxon>metagenomes</taxon>
        <taxon>ecological metagenomes</taxon>
    </lineage>
</organism>
<dbReference type="InterPro" id="IPR000754">
    <property type="entry name" value="Ribosomal_uS9"/>
</dbReference>
<dbReference type="GO" id="GO:1990904">
    <property type="term" value="C:ribonucleoprotein complex"/>
    <property type="evidence" value="ECO:0007669"/>
    <property type="project" value="UniProtKB-KW"/>
</dbReference>
<reference evidence="3" key="1">
    <citation type="submission" date="2018-05" db="EMBL/GenBank/DDBJ databases">
        <authorList>
            <person name="Lanie J.A."/>
            <person name="Ng W.-L."/>
            <person name="Kazmierczak K.M."/>
            <person name="Andrzejewski T.M."/>
            <person name="Davidsen T.M."/>
            <person name="Wayne K.J."/>
            <person name="Tettelin H."/>
            <person name="Glass J.I."/>
            <person name="Rusch D."/>
            <person name="Podicherti R."/>
            <person name="Tsui H.-C.T."/>
            <person name="Winkler M.E."/>
        </authorList>
    </citation>
    <scope>NUCLEOTIDE SEQUENCE</scope>
</reference>
<dbReference type="AlphaFoldDB" id="A0A382UIY5"/>
<sequence length="63" mass="6665">VRLIEGSGNIQVNGGKGLKDVDAFFGTEKERQRVRAALKAVGGEKSFDIFARVHGGGYSGQAD</sequence>
<proteinExistence type="predicted"/>
<dbReference type="EMBL" id="UINC01144618">
    <property type="protein sequence ID" value="SVD34239.1"/>
    <property type="molecule type" value="Genomic_DNA"/>
</dbReference>
<accession>A0A382UIY5</accession>
<dbReference type="Pfam" id="PF00380">
    <property type="entry name" value="Ribosomal_S9"/>
    <property type="match status" value="1"/>
</dbReference>
<dbReference type="GO" id="GO:0003735">
    <property type="term" value="F:structural constituent of ribosome"/>
    <property type="evidence" value="ECO:0007669"/>
    <property type="project" value="InterPro"/>
</dbReference>
<evidence type="ECO:0000256" key="1">
    <source>
        <dbReference type="ARBA" id="ARBA00022980"/>
    </source>
</evidence>
<dbReference type="Gene3D" id="3.30.230.10">
    <property type="match status" value="1"/>
</dbReference>
<dbReference type="SUPFAM" id="SSF54211">
    <property type="entry name" value="Ribosomal protein S5 domain 2-like"/>
    <property type="match status" value="1"/>
</dbReference>